<feature type="region of interest" description="Disordered" evidence="1">
    <location>
        <begin position="325"/>
        <end position="369"/>
    </location>
</feature>
<feature type="region of interest" description="Disordered" evidence="1">
    <location>
        <begin position="467"/>
        <end position="532"/>
    </location>
</feature>
<feature type="region of interest" description="Disordered" evidence="1">
    <location>
        <begin position="187"/>
        <end position="261"/>
    </location>
</feature>
<gene>
    <name evidence="3" type="ORF">MERR_LOCUS36593</name>
</gene>
<feature type="region of interest" description="Disordered" evidence="1">
    <location>
        <begin position="539"/>
        <end position="558"/>
    </location>
</feature>
<feature type="region of interest" description="Disordered" evidence="1">
    <location>
        <begin position="267"/>
        <end position="286"/>
    </location>
</feature>
<evidence type="ECO:0000313" key="3">
    <source>
        <dbReference type="EMBL" id="CAA7049358.1"/>
    </source>
</evidence>
<dbReference type="InterPro" id="IPR004312">
    <property type="entry name" value="ATHILA_Orf1_C"/>
</dbReference>
<feature type="region of interest" description="Disordered" evidence="1">
    <location>
        <begin position="136"/>
        <end position="161"/>
    </location>
</feature>
<sequence length="558" mass="63946">MNLLVCREQEEEVLERHRRYFWDEPYLYKHCTDGVYRRCVADEEIPGILFHCHSSSYAGHFATYKTVSKRYKLATGGPPCSEMHTDSCLSVMYARDRGTSVRETRCHRTSFWKNRGGDGYSRRREEIARGKRPVVEPDDDFVEDSTMQGAPFPETRETTSPRTLSEIEMLRLRTLLDMKFAGTRYADRDTADAPHRRGRRRDVHQPRDRSTHVPAARGLTGRRLAFSLPHSQRSLRRRQVHMTAATATSHSGPLDGGTTSHTEIDRALSTAGQPSQPRRRPRRDVRSLGDDRVWGVLLLKCEVLSHQEPADPLLPQGDRQHALLPTGHRERHRDGDGHDRRGTHRHPVETDQRDPAQRQQITRRHHARACSQLRSYQDWASRNRASGTSAHCGWAAWSHLFYAPSASHLTERRRSHHPRLDIEYLRNSVFLQKTSDASRLLYQFTHVQLGASRMLLPSPSWTTIRGGSNVEFNPPQSALYTGDRPTARDYATPQATTHRGDPPHELDTRRRTSSTTSLRQLRHHRQTDAGLKAAHQHIAFFSGGTRRKTRSPASSRAR</sequence>
<comment type="caution">
    <text evidence="3">The sequence shown here is derived from an EMBL/GenBank/DDBJ whole genome shotgun (WGS) entry which is preliminary data.</text>
</comment>
<feature type="domain" description="Arabidopsis retrotransposon Orf1 C-terminal" evidence="2">
    <location>
        <begin position="415"/>
        <end position="501"/>
    </location>
</feature>
<evidence type="ECO:0000313" key="4">
    <source>
        <dbReference type="Proteomes" id="UP000467841"/>
    </source>
</evidence>
<dbReference type="Pfam" id="PF03078">
    <property type="entry name" value="ATHILA"/>
    <property type="match status" value="1"/>
</dbReference>
<feature type="compositionally biased region" description="Polar residues" evidence="1">
    <location>
        <begin position="467"/>
        <end position="479"/>
    </location>
</feature>
<protein>
    <recommendedName>
        <fullName evidence="2">Arabidopsis retrotransposon Orf1 C-terminal domain-containing protein</fullName>
    </recommendedName>
</protein>
<organism evidence="3 4">
    <name type="scientific">Microthlaspi erraticum</name>
    <dbReference type="NCBI Taxonomy" id="1685480"/>
    <lineage>
        <taxon>Eukaryota</taxon>
        <taxon>Viridiplantae</taxon>
        <taxon>Streptophyta</taxon>
        <taxon>Embryophyta</taxon>
        <taxon>Tracheophyta</taxon>
        <taxon>Spermatophyta</taxon>
        <taxon>Magnoliopsida</taxon>
        <taxon>eudicotyledons</taxon>
        <taxon>Gunneridae</taxon>
        <taxon>Pentapetalae</taxon>
        <taxon>rosids</taxon>
        <taxon>malvids</taxon>
        <taxon>Brassicales</taxon>
        <taxon>Brassicaceae</taxon>
        <taxon>Coluteocarpeae</taxon>
        <taxon>Microthlaspi</taxon>
    </lineage>
</organism>
<feature type="compositionally biased region" description="Polar residues" evidence="1">
    <location>
        <begin position="245"/>
        <end position="261"/>
    </location>
</feature>
<feature type="compositionally biased region" description="Basic and acidic residues" evidence="1">
    <location>
        <begin position="332"/>
        <end position="356"/>
    </location>
</feature>
<accession>A0A6D2K8P6</accession>
<dbReference type="AlphaFoldDB" id="A0A6D2K8P6"/>
<name>A0A6D2K8P6_9BRAS</name>
<dbReference type="OrthoDB" id="1135390at2759"/>
<keyword evidence="4" id="KW-1185">Reference proteome</keyword>
<reference evidence="3" key="1">
    <citation type="submission" date="2020-01" db="EMBL/GenBank/DDBJ databases">
        <authorList>
            <person name="Mishra B."/>
        </authorList>
    </citation>
    <scope>NUCLEOTIDE SEQUENCE [LARGE SCALE GENOMIC DNA]</scope>
</reference>
<evidence type="ECO:0000256" key="1">
    <source>
        <dbReference type="SAM" id="MobiDB-lite"/>
    </source>
</evidence>
<dbReference type="EMBL" id="CACVBM020001414">
    <property type="protein sequence ID" value="CAA7049358.1"/>
    <property type="molecule type" value="Genomic_DNA"/>
</dbReference>
<evidence type="ECO:0000259" key="2">
    <source>
        <dbReference type="Pfam" id="PF03078"/>
    </source>
</evidence>
<feature type="compositionally biased region" description="Basic and acidic residues" evidence="1">
    <location>
        <begin position="498"/>
        <end position="510"/>
    </location>
</feature>
<dbReference type="Proteomes" id="UP000467841">
    <property type="component" value="Unassembled WGS sequence"/>
</dbReference>
<proteinExistence type="predicted"/>